<dbReference type="PANTHER" id="PTHR32552:SF81">
    <property type="entry name" value="TONB-DEPENDENT OUTER MEMBRANE RECEPTOR"/>
    <property type="match status" value="1"/>
</dbReference>
<evidence type="ECO:0000256" key="14">
    <source>
        <dbReference type="SAM" id="SignalP"/>
    </source>
</evidence>
<evidence type="ECO:0000256" key="1">
    <source>
        <dbReference type="ARBA" id="ARBA00004571"/>
    </source>
</evidence>
<dbReference type="RefSeq" id="WP_094507458.1">
    <property type="nucleotide sequence ID" value="NZ_JBHEEK010000040.1"/>
</dbReference>
<dbReference type="OrthoDB" id="9760333at2"/>
<dbReference type="GO" id="GO:0006826">
    <property type="term" value="P:iron ion transport"/>
    <property type="evidence" value="ECO:0007669"/>
    <property type="project" value="UniProtKB-KW"/>
</dbReference>
<feature type="domain" description="TonB-dependent receptor plug" evidence="16">
    <location>
        <begin position="56"/>
        <end position="171"/>
    </location>
</feature>
<evidence type="ECO:0000256" key="2">
    <source>
        <dbReference type="ARBA" id="ARBA00021261"/>
    </source>
</evidence>
<evidence type="ECO:0000256" key="8">
    <source>
        <dbReference type="ARBA" id="ARBA00023065"/>
    </source>
</evidence>
<keyword evidence="8" id="KW-0406">Ion transport</keyword>
<gene>
    <name evidence="17" type="ORF">CEV31_4308</name>
</gene>
<comment type="subcellular location">
    <subcellularLocation>
        <location evidence="1 12">Cell outer membrane</location>
        <topology evidence="1 12">Multi-pass membrane protein</topology>
    </subcellularLocation>
</comment>
<evidence type="ECO:0000313" key="18">
    <source>
        <dbReference type="Proteomes" id="UP000215590"/>
    </source>
</evidence>
<keyword evidence="10 12" id="KW-0472">Membrane</keyword>
<dbReference type="CDD" id="cd01347">
    <property type="entry name" value="ligand_gated_channel"/>
    <property type="match status" value="1"/>
</dbReference>
<keyword evidence="5" id="KW-0410">Iron transport</keyword>
<evidence type="ECO:0000256" key="13">
    <source>
        <dbReference type="RuleBase" id="RU003357"/>
    </source>
</evidence>
<feature type="domain" description="TonB-dependent receptor-like beta-barrel" evidence="15">
    <location>
        <begin position="270"/>
        <end position="673"/>
    </location>
</feature>
<keyword evidence="18" id="KW-1185">Reference proteome</keyword>
<evidence type="ECO:0000256" key="10">
    <source>
        <dbReference type="ARBA" id="ARBA00023136"/>
    </source>
</evidence>
<evidence type="ECO:0000313" key="17">
    <source>
        <dbReference type="EMBL" id="OYR18177.1"/>
    </source>
</evidence>
<dbReference type="Proteomes" id="UP000215590">
    <property type="component" value="Unassembled WGS sequence"/>
</dbReference>
<dbReference type="SUPFAM" id="SSF56935">
    <property type="entry name" value="Porins"/>
    <property type="match status" value="1"/>
</dbReference>
<dbReference type="EMBL" id="NNRJ01000028">
    <property type="protein sequence ID" value="OYR18177.1"/>
    <property type="molecule type" value="Genomic_DNA"/>
</dbReference>
<sequence length="711" mass="78443">MNIHFTRGFLHSVSALTLVAISATTAFAQDAQKSTESKGIVLDILVITGERVARDIKNTASSVTVITGKEISRQKTGDTSVSEVVRGTPNVVYTDTVSAPVIRGQDTQGPNNGATAFFSGTVPRATINLDGHYLNYNEFIFGTTSVWDLDSIEVFRGPQTTSQGANAIAGAIVVNTKDPTFEREGAYQVEIGNYGSKRTSIMLNSPLYKDELAGRIAVDYSGRDTFIDYVNPGFYSSGTDQDFKSFNIRSKLLWQPAELPGFEAKLTYSFNKSNRPTYEAATPLYYELDYSGATLPSWKQNTNTGILDLSYEFENGFKLHNQTQYSDSSVERRVGMAHNGDANIDQTNISNETRLTFGEQDDVLSGVVGVYYAHTKTDELLDLINNAKSPPNNYISDFDDKKTNVGLFGELSWRIDDQWTLTGGARFQHDSIQRDGTSVYANTPVNFDESFSAFLPKVSLAYAITPDLTVGGLVSRGYNPGGVSLYLNTANPSLSAWKNFDEETLWNYELFTRAELLDNKLVINGNVFYMDFKNAQFNIPVVVSPGVTQAYTINAEKAHAYGLELGADYQVLDNLTLRAGLGIMRTKVEEMSWNPSFNDNEFAKSPGYMLNFGASWDVTEKLNLSGDVRHIDGYYSDVANTAGYWIDAYTIADARVSYAFNEHIELYGFVKNIFNERVPTSKQATRGLSGATTQASMTLPRTFGVGLKGSF</sequence>
<evidence type="ECO:0000256" key="4">
    <source>
        <dbReference type="ARBA" id="ARBA00022452"/>
    </source>
</evidence>
<evidence type="ECO:0000256" key="6">
    <source>
        <dbReference type="ARBA" id="ARBA00022692"/>
    </source>
</evidence>
<evidence type="ECO:0000256" key="12">
    <source>
        <dbReference type="PROSITE-ProRule" id="PRU01360"/>
    </source>
</evidence>
<feature type="signal peptide" evidence="14">
    <location>
        <begin position="1"/>
        <end position="28"/>
    </location>
</feature>
<accession>A0A256FTI9</accession>
<organism evidence="17 18">
    <name type="scientific">Brucella thiophenivorans</name>
    <dbReference type="NCBI Taxonomy" id="571255"/>
    <lineage>
        <taxon>Bacteria</taxon>
        <taxon>Pseudomonadati</taxon>
        <taxon>Pseudomonadota</taxon>
        <taxon>Alphaproteobacteria</taxon>
        <taxon>Hyphomicrobiales</taxon>
        <taxon>Brucellaceae</taxon>
        <taxon>Brucella/Ochrobactrum group</taxon>
        <taxon>Brucella</taxon>
    </lineage>
</organism>
<keyword evidence="4 12" id="KW-1134">Transmembrane beta strand</keyword>
<dbReference type="Gene3D" id="2.170.130.10">
    <property type="entry name" value="TonB-dependent receptor, plug domain"/>
    <property type="match status" value="1"/>
</dbReference>
<keyword evidence="3 12" id="KW-0813">Transport</keyword>
<evidence type="ECO:0000256" key="9">
    <source>
        <dbReference type="ARBA" id="ARBA00023077"/>
    </source>
</evidence>
<keyword evidence="9 13" id="KW-0798">TonB box</keyword>
<dbReference type="InterPro" id="IPR012910">
    <property type="entry name" value="Plug_dom"/>
</dbReference>
<dbReference type="Pfam" id="PF00593">
    <property type="entry name" value="TonB_dep_Rec_b-barrel"/>
    <property type="match status" value="1"/>
</dbReference>
<evidence type="ECO:0000256" key="11">
    <source>
        <dbReference type="ARBA" id="ARBA00023237"/>
    </source>
</evidence>
<name>A0A256FTI9_9HYPH</name>
<keyword evidence="7" id="KW-0408">Iron</keyword>
<dbReference type="InterPro" id="IPR036942">
    <property type="entry name" value="Beta-barrel_TonB_sf"/>
</dbReference>
<evidence type="ECO:0000256" key="3">
    <source>
        <dbReference type="ARBA" id="ARBA00022448"/>
    </source>
</evidence>
<protein>
    <recommendedName>
        <fullName evidence="2">Heme transporter BhuA</fullName>
    </recommendedName>
</protein>
<dbReference type="InterPro" id="IPR039426">
    <property type="entry name" value="TonB-dep_rcpt-like"/>
</dbReference>
<evidence type="ECO:0000256" key="5">
    <source>
        <dbReference type="ARBA" id="ARBA00022496"/>
    </source>
</evidence>
<reference evidence="17 18" key="1">
    <citation type="submission" date="2017-07" db="EMBL/GenBank/DDBJ databases">
        <title>Phylogenetic study on the rhizospheric bacterium Ochrobactrum sp. A44.</title>
        <authorList>
            <person name="Krzyzanowska D.M."/>
            <person name="Ossowicki A."/>
            <person name="Rajewska M."/>
            <person name="Maciag T."/>
            <person name="Kaczynski Z."/>
            <person name="Czerwicka M."/>
            <person name="Jafra S."/>
        </authorList>
    </citation>
    <scope>NUCLEOTIDE SEQUENCE [LARGE SCALE GENOMIC DNA]</scope>
    <source>
        <strain evidence="17 18">DSM 7216</strain>
    </source>
</reference>
<dbReference type="PANTHER" id="PTHR32552">
    <property type="entry name" value="FERRICHROME IRON RECEPTOR-RELATED"/>
    <property type="match status" value="1"/>
</dbReference>
<keyword evidence="6 12" id="KW-0812">Transmembrane</keyword>
<dbReference type="Gene3D" id="2.40.170.20">
    <property type="entry name" value="TonB-dependent receptor, beta-barrel domain"/>
    <property type="match status" value="1"/>
</dbReference>
<keyword evidence="11 12" id="KW-0998">Cell outer membrane</keyword>
<comment type="caution">
    <text evidence="17">The sequence shown here is derived from an EMBL/GenBank/DDBJ whole genome shotgun (WGS) entry which is preliminary data.</text>
</comment>
<dbReference type="InterPro" id="IPR037066">
    <property type="entry name" value="Plug_dom_sf"/>
</dbReference>
<dbReference type="GO" id="GO:0009279">
    <property type="term" value="C:cell outer membrane"/>
    <property type="evidence" value="ECO:0007669"/>
    <property type="project" value="UniProtKB-SubCell"/>
</dbReference>
<dbReference type="Pfam" id="PF07715">
    <property type="entry name" value="Plug"/>
    <property type="match status" value="1"/>
</dbReference>
<evidence type="ECO:0000259" key="15">
    <source>
        <dbReference type="Pfam" id="PF00593"/>
    </source>
</evidence>
<dbReference type="AlphaFoldDB" id="A0A256FTI9"/>
<keyword evidence="14" id="KW-0732">Signal</keyword>
<evidence type="ECO:0000256" key="7">
    <source>
        <dbReference type="ARBA" id="ARBA00023004"/>
    </source>
</evidence>
<dbReference type="InterPro" id="IPR000531">
    <property type="entry name" value="Beta-barrel_TonB"/>
</dbReference>
<comment type="similarity">
    <text evidence="12 13">Belongs to the TonB-dependent receptor family.</text>
</comment>
<proteinExistence type="inferred from homology"/>
<dbReference type="PROSITE" id="PS52016">
    <property type="entry name" value="TONB_DEPENDENT_REC_3"/>
    <property type="match status" value="1"/>
</dbReference>
<evidence type="ECO:0000259" key="16">
    <source>
        <dbReference type="Pfam" id="PF07715"/>
    </source>
</evidence>
<feature type="chain" id="PRO_5012310375" description="Heme transporter BhuA" evidence="14">
    <location>
        <begin position="29"/>
        <end position="711"/>
    </location>
</feature>